<dbReference type="InterPro" id="IPR000477">
    <property type="entry name" value="RT_dom"/>
</dbReference>
<dbReference type="Gene3D" id="3.30.70.270">
    <property type="match status" value="1"/>
</dbReference>
<keyword evidence="1" id="KW-0808">Transferase</keyword>
<gene>
    <name evidence="9" type="primary">K02A2.6</name>
    <name evidence="9" type="ORF">T12_6334</name>
</gene>
<evidence type="ECO:0000313" key="10">
    <source>
        <dbReference type="Proteomes" id="UP000054783"/>
    </source>
</evidence>
<name>A0A0V0ZV68_9BILA</name>
<dbReference type="InterPro" id="IPR043128">
    <property type="entry name" value="Rev_trsase/Diguanyl_cyclase"/>
</dbReference>
<dbReference type="PANTHER" id="PTHR37984">
    <property type="entry name" value="PROTEIN CBG26694"/>
    <property type="match status" value="1"/>
</dbReference>
<dbReference type="InterPro" id="IPR043502">
    <property type="entry name" value="DNA/RNA_pol_sf"/>
</dbReference>
<comment type="caution">
    <text evidence="9">The sequence shown here is derived from an EMBL/GenBank/DDBJ whole genome shotgun (WGS) entry which is preliminary data.</text>
</comment>
<feature type="domain" description="Reverse transcriptase RNase H-like" evidence="8">
    <location>
        <begin position="340"/>
        <end position="396"/>
    </location>
</feature>
<dbReference type="Pfam" id="PF17917">
    <property type="entry name" value="RT_RNaseH"/>
    <property type="match status" value="1"/>
</dbReference>
<sequence>MELQNPVGMLIAVEEEEYRINRLTASNGVIGTLSFPDVYVTLNSVVNPMQGPRRSLLGKNWFKPLGIRLVGVHSVALTSVQDLIEEYAELFSDTLGTVKRPPVVLHTDGSIPPIQMNAMRVPFALKGRISEKLDRLVEVIEASKFVAIISARRIKRYGRTYIKLQAHQQLEVDEASAELQTIIARKGVSKAKRLQFSIVSVPGIFQRFLDSLLANLDDVVPYFKDVLIVADSQHELLEVLRRVFDRLHDVGIWLNREKCVIVSNSVEFLGYRIDVEEIHLSEGKVEAIYKTPWPKIKQELQAFLAQYDNQLPLILTYDASPNRVKCVLDHKLPCDREIGREALAIIFGVNKFHNYAFRRHVKIRTDHKPSLRLLGNSILTPASLSQRMTRWSILLSAHDYSLVYSSTLKLGNADALSQLPQTGKPNMCSGPLEVLLLEPTPTLPISAEYLAERTGKDAVLAHVQNWLKSVWLAVQSGNEILRATMSYTSCITELFSSRKTGALYSPLNRDQRPLFRHEIKK</sequence>
<dbReference type="SUPFAM" id="SSF56672">
    <property type="entry name" value="DNA/RNA polymerases"/>
    <property type="match status" value="1"/>
</dbReference>
<dbReference type="EMBL" id="JYDQ01000082">
    <property type="protein sequence ID" value="KRY16172.1"/>
    <property type="molecule type" value="Genomic_DNA"/>
</dbReference>
<dbReference type="GO" id="GO:0004519">
    <property type="term" value="F:endonuclease activity"/>
    <property type="evidence" value="ECO:0007669"/>
    <property type="project" value="UniProtKB-KW"/>
</dbReference>
<dbReference type="Gene3D" id="3.10.10.10">
    <property type="entry name" value="HIV Type 1 Reverse Transcriptase, subunit A, domain 1"/>
    <property type="match status" value="1"/>
</dbReference>
<feature type="domain" description="Reverse transcriptase" evidence="7">
    <location>
        <begin position="173"/>
        <end position="273"/>
    </location>
</feature>
<dbReference type="GO" id="GO:0003964">
    <property type="term" value="F:RNA-directed DNA polymerase activity"/>
    <property type="evidence" value="ECO:0007669"/>
    <property type="project" value="UniProtKB-KW"/>
</dbReference>
<keyword evidence="3" id="KW-0540">Nuclease</keyword>
<organism evidence="9 10">
    <name type="scientific">Trichinella patagoniensis</name>
    <dbReference type="NCBI Taxonomy" id="990121"/>
    <lineage>
        <taxon>Eukaryota</taxon>
        <taxon>Metazoa</taxon>
        <taxon>Ecdysozoa</taxon>
        <taxon>Nematoda</taxon>
        <taxon>Enoplea</taxon>
        <taxon>Dorylaimia</taxon>
        <taxon>Trichinellida</taxon>
        <taxon>Trichinellidae</taxon>
        <taxon>Trichinella</taxon>
    </lineage>
</organism>
<dbReference type="PANTHER" id="PTHR37984:SF12">
    <property type="entry name" value="RIBONUCLEASE H"/>
    <property type="match status" value="1"/>
</dbReference>
<reference evidence="9 10" key="1">
    <citation type="submission" date="2015-01" db="EMBL/GenBank/DDBJ databases">
        <title>Evolution of Trichinella species and genotypes.</title>
        <authorList>
            <person name="Korhonen P.K."/>
            <person name="Edoardo P."/>
            <person name="Giuseppe L.R."/>
            <person name="Gasser R.B."/>
        </authorList>
    </citation>
    <scope>NUCLEOTIDE SEQUENCE [LARGE SCALE GENOMIC DNA]</scope>
    <source>
        <strain evidence="9">ISS2496</strain>
    </source>
</reference>
<evidence type="ECO:0008006" key="11">
    <source>
        <dbReference type="Google" id="ProtNLM"/>
    </source>
</evidence>
<dbReference type="STRING" id="990121.A0A0V0ZV68"/>
<keyword evidence="5" id="KW-0378">Hydrolase</keyword>
<evidence type="ECO:0000256" key="4">
    <source>
        <dbReference type="ARBA" id="ARBA00022759"/>
    </source>
</evidence>
<evidence type="ECO:0000256" key="6">
    <source>
        <dbReference type="ARBA" id="ARBA00022918"/>
    </source>
</evidence>
<dbReference type="InterPro" id="IPR041373">
    <property type="entry name" value="RT_RNaseH"/>
</dbReference>
<dbReference type="AlphaFoldDB" id="A0A0V0ZV68"/>
<keyword evidence="2" id="KW-0548">Nucleotidyltransferase</keyword>
<dbReference type="GO" id="GO:0016787">
    <property type="term" value="F:hydrolase activity"/>
    <property type="evidence" value="ECO:0007669"/>
    <property type="project" value="UniProtKB-KW"/>
</dbReference>
<evidence type="ECO:0000256" key="1">
    <source>
        <dbReference type="ARBA" id="ARBA00022679"/>
    </source>
</evidence>
<evidence type="ECO:0000313" key="9">
    <source>
        <dbReference type="EMBL" id="KRY16172.1"/>
    </source>
</evidence>
<keyword evidence="4" id="KW-0255">Endonuclease</keyword>
<protein>
    <recommendedName>
        <fullName evidence="11">Reverse transcriptase domain-containing protein</fullName>
    </recommendedName>
</protein>
<proteinExistence type="predicted"/>
<dbReference type="Pfam" id="PF00078">
    <property type="entry name" value="RVT_1"/>
    <property type="match status" value="1"/>
</dbReference>
<keyword evidence="10" id="KW-1185">Reference proteome</keyword>
<evidence type="ECO:0000256" key="3">
    <source>
        <dbReference type="ARBA" id="ARBA00022722"/>
    </source>
</evidence>
<accession>A0A0V0ZV68</accession>
<keyword evidence="6" id="KW-0695">RNA-directed DNA polymerase</keyword>
<dbReference type="Proteomes" id="UP000054783">
    <property type="component" value="Unassembled WGS sequence"/>
</dbReference>
<evidence type="ECO:0000256" key="2">
    <source>
        <dbReference type="ARBA" id="ARBA00022695"/>
    </source>
</evidence>
<evidence type="ECO:0000256" key="5">
    <source>
        <dbReference type="ARBA" id="ARBA00022801"/>
    </source>
</evidence>
<dbReference type="InterPro" id="IPR050951">
    <property type="entry name" value="Retrovirus_Pol_polyprotein"/>
</dbReference>
<evidence type="ECO:0000259" key="7">
    <source>
        <dbReference type="Pfam" id="PF00078"/>
    </source>
</evidence>
<evidence type="ECO:0000259" key="8">
    <source>
        <dbReference type="Pfam" id="PF17917"/>
    </source>
</evidence>